<sequence length="604" mass="68909">MGSIASINFKPTNNIQLKHNDRTTPPTYLLAKELGYGCECNRNCDDALALRDALVAKAKERYKQAFNQPFKSTRNLWSAVVNIKPTTTMQDLERLARHFKNKYGFQCYQIAIHRDEGHIDDEGNVCINHHAHMEFVMLDELTGKNIFRLIRPRHLRQIQSEVATILGMQRGVDKRKSGVKRIEPRAYAKLMEKSKGERKELKAKYQRLVKKDLNELKVINKTYASLFKQLEIRHVENFNKESLNGLSDTEKINITTTAYLEAVENKINTLKQQKLEAEKSLAELIDNAPKGKKAHTLIEGARKIWANLNKGLKEINLSEFEAEDYKALRELKKKGLTIDGLKARITELEDLAESRFQEKLKLEVAQVELNADFKKLQSKHNSALADITLLKFGKEGLQDQINDLVKEKQSQSKDYKLTIQGLQTTNKELSKQIESVAALKAKAQELDTKSNSLAKDLATKSDVIRKALENVQSLHATNKEQAESLASLQKDYKEVLKANQSLSTRHTDDLTKIKELEESNTNLQKQINALNKAPQAQEVPKQKDIAPKPSQADYDALKRQYDDAQENLRQAQEKIDDLEYENTKLGDALIELETKHGITSNYHK</sequence>
<keyword evidence="2" id="KW-0614">Plasmid</keyword>
<feature type="coiled-coil region" evidence="1">
    <location>
        <begin position="260"/>
        <end position="287"/>
    </location>
</feature>
<protein>
    <recommendedName>
        <fullName evidence="4">Mobilization protein</fullName>
    </recommendedName>
</protein>
<name>A0ABN6I6H5_9HELI</name>
<organism evidence="2 3">
    <name type="scientific">Helicobacter gastrocanis</name>
    <dbReference type="NCBI Taxonomy" id="2849641"/>
    <lineage>
        <taxon>Bacteria</taxon>
        <taxon>Pseudomonadati</taxon>
        <taxon>Campylobacterota</taxon>
        <taxon>Epsilonproteobacteria</taxon>
        <taxon>Campylobacterales</taxon>
        <taxon>Helicobacteraceae</taxon>
        <taxon>Helicobacter</taxon>
    </lineage>
</organism>
<dbReference type="EMBL" id="AP024816">
    <property type="protein sequence ID" value="BCZ18327.1"/>
    <property type="molecule type" value="Genomic_DNA"/>
</dbReference>
<geneLocation type="plasmid" evidence="2 3">
    <name>pNHP190003_2</name>
</geneLocation>
<evidence type="ECO:0000313" key="2">
    <source>
        <dbReference type="EMBL" id="BCZ18327.1"/>
    </source>
</evidence>
<keyword evidence="3" id="KW-1185">Reference proteome</keyword>
<proteinExistence type="predicted"/>
<feature type="coiled-coil region" evidence="1">
    <location>
        <begin position="485"/>
        <end position="595"/>
    </location>
</feature>
<keyword evidence="1" id="KW-0175">Coiled coil</keyword>
<evidence type="ECO:0008006" key="4">
    <source>
        <dbReference type="Google" id="ProtNLM"/>
    </source>
</evidence>
<dbReference type="Proteomes" id="UP000826775">
    <property type="component" value="Plasmid pNHP190003_2"/>
</dbReference>
<accession>A0ABN6I6H5</accession>
<evidence type="ECO:0000256" key="1">
    <source>
        <dbReference type="SAM" id="Coils"/>
    </source>
</evidence>
<gene>
    <name evidence="2" type="ORF">NHP190003_16090</name>
</gene>
<evidence type="ECO:0000313" key="3">
    <source>
        <dbReference type="Proteomes" id="UP000826775"/>
    </source>
</evidence>
<reference evidence="2 3" key="1">
    <citation type="submission" date="2021-07" db="EMBL/GenBank/DDBJ databases">
        <title>Novel Helicobacter sp. Isolated from a dog.</title>
        <authorList>
            <person name="Rimbara E."/>
            <person name="Suzuki M."/>
        </authorList>
    </citation>
    <scope>NUCLEOTIDE SEQUENCE [LARGE SCALE GENOMIC DNA]</scope>
    <source>
        <strain evidence="3">NHP19-003</strain>
        <plasmid evidence="2 3">pNHP190003_2</plasmid>
    </source>
</reference>
<feature type="coiled-coil region" evidence="1">
    <location>
        <begin position="394"/>
        <end position="456"/>
    </location>
</feature>